<dbReference type="EMBL" id="MN740256">
    <property type="protein sequence ID" value="QHT96338.1"/>
    <property type="molecule type" value="Genomic_DNA"/>
</dbReference>
<evidence type="ECO:0000313" key="1">
    <source>
        <dbReference type="EMBL" id="QHT96338.1"/>
    </source>
</evidence>
<reference evidence="1" key="1">
    <citation type="journal article" date="2020" name="Nature">
        <title>Giant virus diversity and host interactions through global metagenomics.</title>
        <authorList>
            <person name="Schulz F."/>
            <person name="Roux S."/>
            <person name="Paez-Espino D."/>
            <person name="Jungbluth S."/>
            <person name="Walsh D.A."/>
            <person name="Denef V.J."/>
            <person name="McMahon K.D."/>
            <person name="Konstantinidis K.T."/>
            <person name="Eloe-Fadrosh E.A."/>
            <person name="Kyrpides N.C."/>
            <person name="Woyke T."/>
        </authorList>
    </citation>
    <scope>NUCLEOTIDE SEQUENCE</scope>
    <source>
        <strain evidence="1">GVMAG-M-3300024302-11</strain>
    </source>
</reference>
<organism evidence="1">
    <name type="scientific">viral metagenome</name>
    <dbReference type="NCBI Taxonomy" id="1070528"/>
    <lineage>
        <taxon>unclassified sequences</taxon>
        <taxon>metagenomes</taxon>
        <taxon>organismal metagenomes</taxon>
    </lineage>
</organism>
<accession>A0A6C0IT15</accession>
<name>A0A6C0IT15_9ZZZZ</name>
<sequence>MLTFHYIICDVAKKEKFHVKKLIFIGDKLEKTEEYYMNINQVTTIKNETIETNYTTINDSKIDIDTFLKNINLFKKQ</sequence>
<protein>
    <submittedName>
        <fullName evidence="1">Uncharacterized protein</fullName>
    </submittedName>
</protein>
<proteinExistence type="predicted"/>
<dbReference type="AlphaFoldDB" id="A0A6C0IT15"/>